<protein>
    <recommendedName>
        <fullName evidence="5">Flagellar hook-associated protein 2</fullName>
        <shortName evidence="5">HAP2</shortName>
    </recommendedName>
    <alternativeName>
        <fullName evidence="5">Flagellar cap protein</fullName>
    </alternativeName>
</protein>
<dbReference type="PANTHER" id="PTHR30288:SF0">
    <property type="entry name" value="FLAGELLAR HOOK-ASSOCIATED PROTEIN 2"/>
    <property type="match status" value="1"/>
</dbReference>
<dbReference type="GO" id="GO:0009421">
    <property type="term" value="C:bacterial-type flagellum filament cap"/>
    <property type="evidence" value="ECO:0007669"/>
    <property type="project" value="InterPro"/>
</dbReference>
<dbReference type="GO" id="GO:0009424">
    <property type="term" value="C:bacterial-type flagellum hook"/>
    <property type="evidence" value="ECO:0007669"/>
    <property type="project" value="UniProtKB-UniRule"/>
</dbReference>
<comment type="function">
    <text evidence="5">Required for morphogenesis and for the elongation of the flagellar filament by facilitating polymerization of the flagellin monomers at the tip of growing filament. Forms a capping structure, which prevents flagellin subunits (transported through the central channel of the flagellum) from leaking out without polymerization at the distal end.</text>
</comment>
<dbReference type="EMBL" id="CP033970">
    <property type="protein sequence ID" value="AZG16398.1"/>
    <property type="molecule type" value="Genomic_DNA"/>
</dbReference>
<reference evidence="9" key="1">
    <citation type="submission" date="2018-11" db="EMBL/GenBank/DDBJ databases">
        <title>FDA dAtabase for Regulatory Grade micrObial Sequences (FDA-ARGOS): Supporting development and validation of Infectious Disease Dx tests.</title>
        <authorList>
            <person name="Goldberg B."/>
            <person name="Campos J."/>
            <person name="Tallon L."/>
            <person name="Sadzewicz L."/>
            <person name="Zhao X."/>
            <person name="Vavikolanu K."/>
            <person name="Mehta A."/>
            <person name="Aluvathingal J."/>
            <person name="Nadendla S."/>
            <person name="Geyer C."/>
            <person name="Nandy P."/>
            <person name="Yan Y."/>
            <person name="Sichtig H."/>
        </authorList>
    </citation>
    <scope>NUCLEOTIDE SEQUENCE [LARGE SCALE GENOMIC DNA]</scope>
    <source>
        <strain evidence="9">FDAARGOS_614</strain>
    </source>
</reference>
<dbReference type="InterPro" id="IPR010809">
    <property type="entry name" value="FliD_C"/>
</dbReference>
<evidence type="ECO:0000313" key="8">
    <source>
        <dbReference type="EMBL" id="AZG16398.1"/>
    </source>
</evidence>
<dbReference type="GO" id="GO:0005576">
    <property type="term" value="C:extracellular region"/>
    <property type="evidence" value="ECO:0007669"/>
    <property type="project" value="UniProtKB-SubCell"/>
</dbReference>
<dbReference type="Pfam" id="PF02465">
    <property type="entry name" value="FliD_N"/>
    <property type="match status" value="1"/>
</dbReference>
<comment type="similarity">
    <text evidence="1 5">Belongs to the FliD family.</text>
</comment>
<dbReference type="Pfam" id="PF07195">
    <property type="entry name" value="FliD_C"/>
    <property type="match status" value="1"/>
</dbReference>
<keyword evidence="8" id="KW-0966">Cell projection</keyword>
<dbReference type="GO" id="GO:0007155">
    <property type="term" value="P:cell adhesion"/>
    <property type="evidence" value="ECO:0007669"/>
    <property type="project" value="InterPro"/>
</dbReference>
<evidence type="ECO:0000259" key="6">
    <source>
        <dbReference type="Pfam" id="PF02465"/>
    </source>
</evidence>
<keyword evidence="5" id="KW-0964">Secreted</keyword>
<comment type="subunit">
    <text evidence="2 5">Homopentamer.</text>
</comment>
<evidence type="ECO:0000313" key="9">
    <source>
        <dbReference type="Proteomes" id="UP000270411"/>
    </source>
</evidence>
<keyword evidence="3" id="KW-0175">Coiled coil</keyword>
<evidence type="ECO:0000256" key="2">
    <source>
        <dbReference type="ARBA" id="ARBA00011255"/>
    </source>
</evidence>
<name>A0A3G8H7P9_9BURK</name>
<evidence type="ECO:0000259" key="7">
    <source>
        <dbReference type="Pfam" id="PF07195"/>
    </source>
</evidence>
<dbReference type="GO" id="GO:0071973">
    <property type="term" value="P:bacterial-type flagellum-dependent cell motility"/>
    <property type="evidence" value="ECO:0007669"/>
    <property type="project" value="TreeGrafter"/>
</dbReference>
<dbReference type="InterPro" id="IPR003481">
    <property type="entry name" value="FliD_N"/>
</dbReference>
<gene>
    <name evidence="8" type="ORF">EHF44_23715</name>
</gene>
<keyword evidence="8" id="KW-0282">Flagellum</keyword>
<dbReference type="InterPro" id="IPR040026">
    <property type="entry name" value="FliD"/>
</dbReference>
<proteinExistence type="inferred from homology"/>
<keyword evidence="8" id="KW-0969">Cilium</keyword>
<feature type="domain" description="Flagellar hook-associated protein 2 C-terminal" evidence="7">
    <location>
        <begin position="228"/>
        <end position="454"/>
    </location>
</feature>
<dbReference type="Proteomes" id="UP000270411">
    <property type="component" value="Chromosome 2"/>
</dbReference>
<evidence type="ECO:0000256" key="1">
    <source>
        <dbReference type="ARBA" id="ARBA00009764"/>
    </source>
</evidence>
<dbReference type="AlphaFoldDB" id="A0A3G8H7P9"/>
<organism evidence="8 9">
    <name type="scientific">Cupriavidus pauculus</name>
    <dbReference type="NCBI Taxonomy" id="82633"/>
    <lineage>
        <taxon>Bacteria</taxon>
        <taxon>Pseudomonadati</taxon>
        <taxon>Pseudomonadota</taxon>
        <taxon>Betaproteobacteria</taxon>
        <taxon>Burkholderiales</taxon>
        <taxon>Burkholderiaceae</taxon>
        <taxon>Cupriavidus</taxon>
    </lineage>
</organism>
<dbReference type="RefSeq" id="WP_124686128.1">
    <property type="nucleotide sequence ID" value="NZ_CP033970.1"/>
</dbReference>
<accession>A0A3G8H7P9</accession>
<evidence type="ECO:0000256" key="3">
    <source>
        <dbReference type="ARBA" id="ARBA00023054"/>
    </source>
</evidence>
<evidence type="ECO:0000256" key="5">
    <source>
        <dbReference type="RuleBase" id="RU362066"/>
    </source>
</evidence>
<evidence type="ECO:0000256" key="4">
    <source>
        <dbReference type="ARBA" id="ARBA00023143"/>
    </source>
</evidence>
<dbReference type="PANTHER" id="PTHR30288">
    <property type="entry name" value="FLAGELLAR CAP/ASSEMBLY PROTEIN FLID"/>
    <property type="match status" value="1"/>
</dbReference>
<comment type="subcellular location">
    <subcellularLocation>
        <location evidence="5">Secreted</location>
    </subcellularLocation>
    <subcellularLocation>
        <location evidence="5">Bacterial flagellum</location>
    </subcellularLocation>
</comment>
<feature type="domain" description="Flagellar hook-associated protein 2 N-terminal" evidence="6">
    <location>
        <begin position="11"/>
        <end position="107"/>
    </location>
</feature>
<keyword evidence="4 5" id="KW-0975">Bacterial flagellum</keyword>
<dbReference type="OrthoDB" id="9810816at2"/>
<sequence>MAAISNIGVGSNLQLGDLLDKLEASENTRLDAINTQAKSYQAKLSGYGTVKSVLDAYAAAAKTLANAQTYSAVTAKVGSDSVLTATNDATAVSGKYTVNVTSLAAAQSVVSKQVADQKAAIGGGTITFDFGENLGSGGTPTSTKTVTIGSDTSLQGIRDSINKAGIGVTASIINDGSGTPYRLVLTSDQTGTKSGFKVSASDSAVGDVVAFDPTLATQPNGMSEKVKAANAALTINNIAVTSQSNTISEAAQGVTLNLKSLGTTSLDMTVDTASIKTAVAGFVAAYNNVLTAAKTLTAFDTDAGTKGALNGDGTLRNIQARMRAMLNTPMSDGNGKTITLSDIGVEFSLDSSNNGTLKVNDDKLSKTITNNMDKLKAVFAGVNGAAGIGKTVTDYNDSLNATGGALSAATDGITSTLKDLEDKYTFTQDQITATMDRYRKQFTQLDLLVAQMNQTSSYLTQQFSALNGSSTKK</sequence>
<dbReference type="KEGG" id="cpau:EHF44_23715"/>